<evidence type="ECO:0000313" key="6">
    <source>
        <dbReference type="Proteomes" id="UP000036947"/>
    </source>
</evidence>
<name>A0A0L0NFF5_TOLOC</name>
<evidence type="ECO:0000313" key="5">
    <source>
        <dbReference type="EMBL" id="KND92754.1"/>
    </source>
</evidence>
<organism evidence="5 6">
    <name type="scientific">Tolypocladium ophioglossoides (strain CBS 100239)</name>
    <name type="common">Snaketongue truffleclub</name>
    <name type="synonym">Elaphocordyceps ophioglossoides</name>
    <dbReference type="NCBI Taxonomy" id="1163406"/>
    <lineage>
        <taxon>Eukaryota</taxon>
        <taxon>Fungi</taxon>
        <taxon>Dikarya</taxon>
        <taxon>Ascomycota</taxon>
        <taxon>Pezizomycotina</taxon>
        <taxon>Sordariomycetes</taxon>
        <taxon>Hypocreomycetidae</taxon>
        <taxon>Hypocreales</taxon>
        <taxon>Ophiocordycipitaceae</taxon>
        <taxon>Tolypocladium</taxon>
    </lineage>
</organism>
<dbReference type="EMBL" id="LFRF01000005">
    <property type="protein sequence ID" value="KND92754.1"/>
    <property type="molecule type" value="Genomic_DNA"/>
</dbReference>
<dbReference type="PANTHER" id="PTHR24198">
    <property type="entry name" value="ANKYRIN REPEAT AND PROTEIN KINASE DOMAIN-CONTAINING PROTEIN"/>
    <property type="match status" value="1"/>
</dbReference>
<gene>
    <name evidence="5" type="ORF">TOPH_02788</name>
</gene>
<dbReference type="SMART" id="SM00248">
    <property type="entry name" value="ANK"/>
    <property type="match status" value="5"/>
</dbReference>
<feature type="repeat" description="ANK" evidence="3">
    <location>
        <begin position="117"/>
        <end position="150"/>
    </location>
</feature>
<comment type="caution">
    <text evidence="5">The sequence shown here is derived from an EMBL/GenBank/DDBJ whole genome shotgun (WGS) entry which is preliminary data.</text>
</comment>
<sequence>MSLLDLPNELLVSVAEKLVSEADIGSLVLVNRRLHTLLDKHLYRQNATTSRFSALLWASEHGSEITAQKSLNQGASIDATDEWHRTPLSLASARGNEAVVRLLLEREDIDVNPRDEMGQTPLLIATEQGHVEIVRLLLAKSNVNINARDEDGQTALVSAAQAGLMSIVCALLAHDDVNINLCDYDKRTPLIAATMFGKRTVVDYLLQCKHVDIHARDCDGQTAQWWARQYGWDLDWTKLGRKIGQAQDNFKPTSYVLLMKDFLLGGFATELNIWCSTGPMCTSLRGVDLFMSSAKPYLEDSRAIPIPWTGLAVATNLASPKVSIRDGRRCQMPQPPISRAVEWVRSRLEQTPGFQVEPFEPYQVPQATRIYEKPASQMAKDLGATC</sequence>
<keyword evidence="2 3" id="KW-0040">ANK repeat</keyword>
<dbReference type="Pfam" id="PF00023">
    <property type="entry name" value="Ank"/>
    <property type="match status" value="2"/>
</dbReference>
<evidence type="ECO:0000256" key="3">
    <source>
        <dbReference type="PROSITE-ProRule" id="PRU00023"/>
    </source>
</evidence>
<dbReference type="PANTHER" id="PTHR24198:SF165">
    <property type="entry name" value="ANKYRIN REPEAT-CONTAINING PROTEIN-RELATED"/>
    <property type="match status" value="1"/>
</dbReference>
<dbReference type="InterPro" id="IPR036770">
    <property type="entry name" value="Ankyrin_rpt-contain_sf"/>
</dbReference>
<dbReference type="OrthoDB" id="426293at2759"/>
<dbReference type="PROSITE" id="PS50088">
    <property type="entry name" value="ANK_REPEAT"/>
    <property type="match status" value="1"/>
</dbReference>
<protein>
    <submittedName>
        <fullName evidence="5">Inversin</fullName>
    </submittedName>
</protein>
<dbReference type="PROSITE" id="PS50181">
    <property type="entry name" value="FBOX"/>
    <property type="match status" value="1"/>
</dbReference>
<dbReference type="Pfam" id="PF12796">
    <property type="entry name" value="Ank_2"/>
    <property type="match status" value="1"/>
</dbReference>
<reference evidence="5 6" key="1">
    <citation type="journal article" date="2015" name="BMC Genomics">
        <title>The genome of the truffle-parasite Tolypocladium ophioglossoides and the evolution of antifungal peptaibiotics.</title>
        <authorList>
            <person name="Quandt C.A."/>
            <person name="Bushley K.E."/>
            <person name="Spatafora J.W."/>
        </authorList>
    </citation>
    <scope>NUCLEOTIDE SEQUENCE [LARGE SCALE GENOMIC DNA]</scope>
    <source>
        <strain evidence="5 6">CBS 100239</strain>
    </source>
</reference>
<dbReference type="InterPro" id="IPR002110">
    <property type="entry name" value="Ankyrin_rpt"/>
</dbReference>
<keyword evidence="6" id="KW-1185">Reference proteome</keyword>
<dbReference type="SUPFAM" id="SSF48403">
    <property type="entry name" value="Ankyrin repeat"/>
    <property type="match status" value="1"/>
</dbReference>
<proteinExistence type="predicted"/>
<dbReference type="AlphaFoldDB" id="A0A0L0NFF5"/>
<dbReference type="InterPro" id="IPR036928">
    <property type="entry name" value="AS_sf"/>
</dbReference>
<keyword evidence="1" id="KW-0677">Repeat</keyword>
<feature type="domain" description="F-box" evidence="4">
    <location>
        <begin position="1"/>
        <end position="46"/>
    </location>
</feature>
<evidence type="ECO:0000256" key="1">
    <source>
        <dbReference type="ARBA" id="ARBA00022737"/>
    </source>
</evidence>
<dbReference type="STRING" id="1163406.A0A0L0NFF5"/>
<dbReference type="PROSITE" id="PS50297">
    <property type="entry name" value="ANK_REP_REGION"/>
    <property type="match status" value="1"/>
</dbReference>
<dbReference type="InterPro" id="IPR001810">
    <property type="entry name" value="F-box_dom"/>
</dbReference>
<dbReference type="Gene3D" id="1.25.40.20">
    <property type="entry name" value="Ankyrin repeat-containing domain"/>
    <property type="match status" value="2"/>
</dbReference>
<dbReference type="Pfam" id="PF12937">
    <property type="entry name" value="F-box-like"/>
    <property type="match status" value="1"/>
</dbReference>
<dbReference type="Proteomes" id="UP000036947">
    <property type="component" value="Unassembled WGS sequence"/>
</dbReference>
<evidence type="ECO:0000259" key="4">
    <source>
        <dbReference type="PROSITE" id="PS50181"/>
    </source>
</evidence>
<evidence type="ECO:0000256" key="2">
    <source>
        <dbReference type="ARBA" id="ARBA00023043"/>
    </source>
</evidence>
<dbReference type="Gene3D" id="3.90.1300.10">
    <property type="entry name" value="Amidase signature (AS) domain"/>
    <property type="match status" value="1"/>
</dbReference>
<accession>A0A0L0NFF5</accession>